<dbReference type="GO" id="GO:0005634">
    <property type="term" value="C:nucleus"/>
    <property type="evidence" value="ECO:0007669"/>
    <property type="project" value="UniProtKB-SubCell"/>
</dbReference>
<name>A0A6V7U4Z1_MELEN</name>
<dbReference type="InterPro" id="IPR020479">
    <property type="entry name" value="HD_metazoa"/>
</dbReference>
<dbReference type="SUPFAM" id="SSF46689">
    <property type="entry name" value="Homeodomain-like"/>
    <property type="match status" value="1"/>
</dbReference>
<dbReference type="PANTHER" id="PTHR24333">
    <property type="entry name" value="HOMEO BOX HB9 LIKE A-RELATED"/>
    <property type="match status" value="1"/>
</dbReference>
<evidence type="ECO:0000256" key="3">
    <source>
        <dbReference type="ARBA" id="ARBA00023155"/>
    </source>
</evidence>
<evidence type="ECO:0000256" key="1">
    <source>
        <dbReference type="ARBA" id="ARBA00004123"/>
    </source>
</evidence>
<keyword evidence="2 5" id="KW-0238">DNA-binding</keyword>
<feature type="domain" description="Homeobox" evidence="7">
    <location>
        <begin position="77"/>
        <end position="137"/>
    </location>
</feature>
<dbReference type="SMART" id="SM00389">
    <property type="entry name" value="HOX"/>
    <property type="match status" value="1"/>
</dbReference>
<evidence type="ECO:0000313" key="9">
    <source>
        <dbReference type="Proteomes" id="UP000580250"/>
    </source>
</evidence>
<keyword evidence="3 5" id="KW-0371">Homeobox</keyword>
<comment type="caution">
    <text evidence="8">The sequence shown here is derived from an EMBL/GenBank/DDBJ whole genome shotgun (WGS) entry which is preliminary data.</text>
</comment>
<dbReference type="CDD" id="cd00086">
    <property type="entry name" value="homeodomain"/>
    <property type="match status" value="1"/>
</dbReference>
<dbReference type="PROSITE" id="PS00027">
    <property type="entry name" value="HOMEOBOX_1"/>
    <property type="match status" value="1"/>
</dbReference>
<dbReference type="InterPro" id="IPR050848">
    <property type="entry name" value="Homeobox_TF"/>
</dbReference>
<dbReference type="EMBL" id="CAJEWN010000036">
    <property type="protein sequence ID" value="CAD2145965.1"/>
    <property type="molecule type" value="Genomic_DNA"/>
</dbReference>
<sequence>MSFEIPPKFSIKSILTKNKENCFSSFQNSFILDPLQGQQPSLANQTTQIVTPTLAELQIFFGLNVRKHEYSRSRRRNVERKPRQAYTEQQLNTLEQAFMEDKYLSVQKRVQLAVDLMLSETQIKTWFQNRRTKWKKQLTDSLRQIYQQRTKI</sequence>
<dbReference type="Proteomes" id="UP000580250">
    <property type="component" value="Unassembled WGS sequence"/>
</dbReference>
<dbReference type="PRINTS" id="PR00024">
    <property type="entry name" value="HOMEOBOX"/>
</dbReference>
<dbReference type="Pfam" id="PF00046">
    <property type="entry name" value="Homeodomain"/>
    <property type="match status" value="1"/>
</dbReference>
<gene>
    <name evidence="8" type="ORF">MENT_LOCUS8459</name>
</gene>
<organism evidence="8 9">
    <name type="scientific">Meloidogyne enterolobii</name>
    <name type="common">Root-knot nematode worm</name>
    <name type="synonym">Meloidogyne mayaguensis</name>
    <dbReference type="NCBI Taxonomy" id="390850"/>
    <lineage>
        <taxon>Eukaryota</taxon>
        <taxon>Metazoa</taxon>
        <taxon>Ecdysozoa</taxon>
        <taxon>Nematoda</taxon>
        <taxon>Chromadorea</taxon>
        <taxon>Rhabditida</taxon>
        <taxon>Tylenchina</taxon>
        <taxon>Tylenchomorpha</taxon>
        <taxon>Tylenchoidea</taxon>
        <taxon>Meloidogynidae</taxon>
        <taxon>Meloidogyninae</taxon>
        <taxon>Meloidogyne</taxon>
    </lineage>
</organism>
<evidence type="ECO:0000313" key="8">
    <source>
        <dbReference type="EMBL" id="CAD2145965.1"/>
    </source>
</evidence>
<keyword evidence="4 5" id="KW-0539">Nucleus</keyword>
<evidence type="ECO:0000256" key="6">
    <source>
        <dbReference type="RuleBase" id="RU000682"/>
    </source>
</evidence>
<reference evidence="8 9" key="1">
    <citation type="submission" date="2020-08" db="EMBL/GenBank/DDBJ databases">
        <authorList>
            <person name="Koutsovoulos G."/>
            <person name="Danchin GJ E."/>
        </authorList>
    </citation>
    <scope>NUCLEOTIDE SEQUENCE [LARGE SCALE GENOMIC DNA]</scope>
</reference>
<dbReference type="Gene3D" id="1.10.10.60">
    <property type="entry name" value="Homeodomain-like"/>
    <property type="match status" value="1"/>
</dbReference>
<dbReference type="PANTHER" id="PTHR24333:SF9">
    <property type="entry name" value="HOMEOBOX DOMAIN-CONTAINING PROTEIN"/>
    <property type="match status" value="1"/>
</dbReference>
<proteinExistence type="predicted"/>
<evidence type="ECO:0000256" key="2">
    <source>
        <dbReference type="ARBA" id="ARBA00023125"/>
    </source>
</evidence>
<dbReference type="InterPro" id="IPR001356">
    <property type="entry name" value="HD"/>
</dbReference>
<comment type="subcellular location">
    <subcellularLocation>
        <location evidence="1 5 6">Nucleus</location>
    </subcellularLocation>
</comment>
<dbReference type="InterPro" id="IPR017970">
    <property type="entry name" value="Homeobox_CS"/>
</dbReference>
<feature type="DNA-binding region" description="Homeobox" evidence="5">
    <location>
        <begin position="79"/>
        <end position="138"/>
    </location>
</feature>
<dbReference type="GO" id="GO:0003677">
    <property type="term" value="F:DNA binding"/>
    <property type="evidence" value="ECO:0007669"/>
    <property type="project" value="UniProtKB-UniRule"/>
</dbReference>
<dbReference type="InterPro" id="IPR009057">
    <property type="entry name" value="Homeodomain-like_sf"/>
</dbReference>
<dbReference type="OrthoDB" id="6159439at2759"/>
<evidence type="ECO:0000259" key="7">
    <source>
        <dbReference type="PROSITE" id="PS50071"/>
    </source>
</evidence>
<dbReference type="AlphaFoldDB" id="A0A6V7U4Z1"/>
<dbReference type="PROSITE" id="PS50071">
    <property type="entry name" value="HOMEOBOX_2"/>
    <property type="match status" value="1"/>
</dbReference>
<protein>
    <recommendedName>
        <fullName evidence="7">Homeobox domain-containing protein</fullName>
    </recommendedName>
</protein>
<evidence type="ECO:0000256" key="5">
    <source>
        <dbReference type="PROSITE-ProRule" id="PRU00108"/>
    </source>
</evidence>
<dbReference type="GO" id="GO:0000981">
    <property type="term" value="F:DNA-binding transcription factor activity, RNA polymerase II-specific"/>
    <property type="evidence" value="ECO:0007669"/>
    <property type="project" value="InterPro"/>
</dbReference>
<accession>A0A6V7U4Z1</accession>
<evidence type="ECO:0000256" key="4">
    <source>
        <dbReference type="ARBA" id="ARBA00023242"/>
    </source>
</evidence>